<feature type="signal peptide" evidence="1">
    <location>
        <begin position="1"/>
        <end position="25"/>
    </location>
</feature>
<dbReference type="InterPro" id="IPR009003">
    <property type="entry name" value="Peptidase_S1_PA"/>
</dbReference>
<dbReference type="Pfam" id="PF05580">
    <property type="entry name" value="Peptidase_S55"/>
    <property type="match status" value="1"/>
</dbReference>
<dbReference type="RefSeq" id="WP_227761288.1">
    <property type="nucleotide sequence ID" value="NZ_AP025565.1"/>
</dbReference>
<dbReference type="EMBL" id="JAKTMA010000015">
    <property type="protein sequence ID" value="MCR0233118.1"/>
    <property type="molecule type" value="Genomic_DNA"/>
</dbReference>
<dbReference type="InterPro" id="IPR036034">
    <property type="entry name" value="PDZ_sf"/>
</dbReference>
<evidence type="ECO:0000256" key="1">
    <source>
        <dbReference type="SAM" id="SignalP"/>
    </source>
</evidence>
<evidence type="ECO:0000313" key="4">
    <source>
        <dbReference type="Proteomes" id="UP001203972"/>
    </source>
</evidence>
<proteinExistence type="predicted"/>
<dbReference type="SUPFAM" id="SSF50494">
    <property type="entry name" value="Trypsin-like serine proteases"/>
    <property type="match status" value="1"/>
</dbReference>
<dbReference type="AlphaFoldDB" id="A0AAP2UNF0"/>
<dbReference type="SUPFAM" id="SSF50156">
    <property type="entry name" value="PDZ domain-like"/>
    <property type="match status" value="1"/>
</dbReference>
<gene>
    <name evidence="3" type="ORF">MKC95_10105</name>
</gene>
<name>A0AAP2UNF0_CLOIN</name>
<feature type="chain" id="PRO_5042952736" evidence="1">
    <location>
        <begin position="26"/>
        <end position="336"/>
    </location>
</feature>
<dbReference type="InterPro" id="IPR008763">
    <property type="entry name" value="Peptidase_S55"/>
</dbReference>
<evidence type="ECO:0000259" key="2">
    <source>
        <dbReference type="PROSITE" id="PS51494"/>
    </source>
</evidence>
<sequence length="336" mass="36556">MNDLYKKIVAFLCALSLLLPIGIHASDDLYLGGDSIGIQLDYNGVMITGTYPFVVQGETYDPGGTIQPSDILVKVNQVPISSMDELYQQLSAFQESVNEIPVEIRRGSNTIPVTLKTTYDASTRSFKSGLYVKDKIVGVGTLTYYDPSNNTYGALGHEIMDSDLKQIAEVPSGSLYPANVISITKAQDNIPGEKHAEIDFSSAFANVLANTNIGIYGHYDSMLRNVEALPWAKHDEVHTGKAVMYTVLQGNTIEPFTINITKVHRQNTSDVKGIEFTIADERLASASNGIVQGMSGSPIVQDGKIIGAVTHVITSHPSNGYGVFVEWMLEKSRNMA</sequence>
<accession>A0AAP2UNF0</accession>
<feature type="domain" description="Peptidase S55" evidence="2">
    <location>
        <begin position="109"/>
        <end position="336"/>
    </location>
</feature>
<evidence type="ECO:0000313" key="3">
    <source>
        <dbReference type="EMBL" id="MCR0233118.1"/>
    </source>
</evidence>
<keyword evidence="1" id="KW-0732">Signal</keyword>
<protein>
    <submittedName>
        <fullName evidence="3">Stage IV sporulation protein B</fullName>
    </submittedName>
</protein>
<comment type="caution">
    <text evidence="3">The sequence shown here is derived from an EMBL/GenBank/DDBJ whole genome shotgun (WGS) entry which is preliminary data.</text>
</comment>
<reference evidence="3" key="1">
    <citation type="journal article" date="2022" name="Clin. Infect. Dis.">
        <title>Association between Clostridium innocuum and antibiotic-associated diarrhea in adults and children: A cross-sectional study and comparative genomics analysis.</title>
        <authorList>
            <person name="Cherny K.E."/>
            <person name="Muscat E.B."/>
            <person name="Balaji A."/>
            <person name="Mukherjee J."/>
            <person name="Ozer E.A."/>
            <person name="Angarone M.P."/>
            <person name="Hauser A.R."/>
            <person name="Sichel J.S."/>
            <person name="Amponsah E."/>
            <person name="Kociolek L.K."/>
        </authorList>
    </citation>
    <scope>NUCLEOTIDE SEQUENCE</scope>
    <source>
        <strain evidence="3">NU1-AC-029v</strain>
    </source>
</reference>
<dbReference type="Proteomes" id="UP001203972">
    <property type="component" value="Unassembled WGS sequence"/>
</dbReference>
<dbReference type="Gene3D" id="2.30.42.10">
    <property type="match status" value="1"/>
</dbReference>
<organism evidence="3 4">
    <name type="scientific">Clostridium innocuum</name>
    <dbReference type="NCBI Taxonomy" id="1522"/>
    <lineage>
        <taxon>Bacteria</taxon>
        <taxon>Bacillati</taxon>
        <taxon>Bacillota</taxon>
        <taxon>Clostridia</taxon>
        <taxon>Eubacteriales</taxon>
        <taxon>Clostridiaceae</taxon>
        <taxon>Clostridium</taxon>
    </lineage>
</organism>
<dbReference type="PROSITE" id="PS51494">
    <property type="entry name" value="SPOIVB"/>
    <property type="match status" value="1"/>
</dbReference>